<evidence type="ECO:0000256" key="2">
    <source>
        <dbReference type="ARBA" id="ARBA00008566"/>
    </source>
</evidence>
<proteinExistence type="inferred from homology"/>
<dbReference type="GO" id="GO:0000319">
    <property type="term" value="F:sulfite transmembrane transporter activity"/>
    <property type="evidence" value="ECO:0007669"/>
    <property type="project" value="TreeGrafter"/>
</dbReference>
<sequence length="385" mass="42728">MLLNIEIEMKKPFYQLEQSRDVIRHFTPNWFTATMGTGVVAMILAQLPFASALLFKLATQLWQLNILLFISFSVLYMSRWILFPTEAKQIFSHPNMSLFLGAIPMGLATIINGFLSFGTHLYGDIAVQIAEYLWYFDVFLAVVIAWIVPFCMFSCQDHLLQRMTAVWLLPIVACEVAASSAGVLLQHLTADQHAFNILVTGYVLWGISVLPAFAILTILMLRLALHQLPEKEVAISSWLCLGPIGTGALALLLLGEQAPRIMQAMGFEGLVTLLPALGIVASLVLLGFGLWWFGIAILTTLRHIRTGIPFNLGWWGLTFPFGVFILAIFNLAHQLQVAFLQSIAVVLSLLLIGLWALVMKKTVAGAYSGQLFFSPCLAALQQKMR</sequence>
<feature type="transmembrane region" description="Helical" evidence="8">
    <location>
        <begin position="197"/>
        <end position="221"/>
    </location>
</feature>
<evidence type="ECO:0000313" key="9">
    <source>
        <dbReference type="EMBL" id="EFF84108.1"/>
    </source>
</evidence>
<dbReference type="CDD" id="cd09318">
    <property type="entry name" value="TDT_SSU1"/>
    <property type="match status" value="1"/>
</dbReference>
<comment type="similarity">
    <text evidence="2">Belongs to the tellurite-resistance/dicarboxylate transporter (TDT) family.</text>
</comment>
<dbReference type="Gene3D" id="1.50.10.150">
    <property type="entry name" value="Voltage-dependent anion channel"/>
    <property type="match status" value="1"/>
</dbReference>
<dbReference type="PANTHER" id="PTHR31686">
    <property type="match status" value="1"/>
</dbReference>
<comment type="subcellular location">
    <subcellularLocation>
        <location evidence="1">Cell membrane</location>
        <topology evidence="1">Multi-pass membrane protein</topology>
    </subcellularLocation>
</comment>
<feature type="transmembrane region" description="Helical" evidence="8">
    <location>
        <begin position="274"/>
        <end position="300"/>
    </location>
</feature>
<evidence type="ECO:0000256" key="3">
    <source>
        <dbReference type="ARBA" id="ARBA00022448"/>
    </source>
</evidence>
<dbReference type="InterPro" id="IPR051629">
    <property type="entry name" value="Sulfite_efflux_TDT"/>
</dbReference>
<evidence type="ECO:0000256" key="4">
    <source>
        <dbReference type="ARBA" id="ARBA00022475"/>
    </source>
</evidence>
<organism evidence="9 10">
    <name type="scientific">Acinetobacter haemolyticus ATCC 19194</name>
    <dbReference type="NCBI Taxonomy" id="707232"/>
    <lineage>
        <taxon>Bacteria</taxon>
        <taxon>Pseudomonadati</taxon>
        <taxon>Pseudomonadota</taxon>
        <taxon>Gammaproteobacteria</taxon>
        <taxon>Moraxellales</taxon>
        <taxon>Moraxellaceae</taxon>
        <taxon>Acinetobacter</taxon>
    </lineage>
</organism>
<feature type="transmembrane region" description="Helical" evidence="8">
    <location>
        <begin position="165"/>
        <end position="185"/>
    </location>
</feature>
<comment type="caution">
    <text evidence="9">The sequence shown here is derived from an EMBL/GenBank/DDBJ whole genome shotgun (WGS) entry which is preliminary data.</text>
</comment>
<feature type="transmembrane region" description="Helical" evidence="8">
    <location>
        <begin position="132"/>
        <end position="153"/>
    </location>
</feature>
<dbReference type="PANTHER" id="PTHR31686:SF1">
    <property type="entry name" value="SULFITE EFFLUX PUMP SSU1"/>
    <property type="match status" value="1"/>
</dbReference>
<keyword evidence="5 8" id="KW-0812">Transmembrane</keyword>
<dbReference type="EMBL" id="ADMT01000076">
    <property type="protein sequence ID" value="EFF84108.1"/>
    <property type="molecule type" value="Genomic_DNA"/>
</dbReference>
<accession>D4XL26</accession>
<evidence type="ECO:0000256" key="1">
    <source>
        <dbReference type="ARBA" id="ARBA00004651"/>
    </source>
</evidence>
<dbReference type="AlphaFoldDB" id="D4XL26"/>
<dbReference type="Pfam" id="PF03595">
    <property type="entry name" value="SLAC1"/>
    <property type="match status" value="1"/>
</dbReference>
<feature type="transmembrane region" description="Helical" evidence="8">
    <location>
        <begin position="233"/>
        <end position="254"/>
    </location>
</feature>
<dbReference type="HOGENOM" id="CLU_030057_6_4_6"/>
<dbReference type="GO" id="GO:0005886">
    <property type="term" value="C:plasma membrane"/>
    <property type="evidence" value="ECO:0007669"/>
    <property type="project" value="UniProtKB-SubCell"/>
</dbReference>
<keyword evidence="4" id="KW-1003">Cell membrane</keyword>
<keyword evidence="3" id="KW-0813">Transport</keyword>
<name>D4XL26_ACIHA</name>
<dbReference type="Proteomes" id="UP000003085">
    <property type="component" value="Unassembled WGS sequence"/>
</dbReference>
<feature type="transmembrane region" description="Helical" evidence="8">
    <location>
        <begin position="61"/>
        <end position="77"/>
    </location>
</feature>
<evidence type="ECO:0000256" key="8">
    <source>
        <dbReference type="SAM" id="Phobius"/>
    </source>
</evidence>
<dbReference type="InterPro" id="IPR038665">
    <property type="entry name" value="Voltage-dep_anion_channel_sf"/>
</dbReference>
<evidence type="ECO:0000256" key="6">
    <source>
        <dbReference type="ARBA" id="ARBA00022989"/>
    </source>
</evidence>
<feature type="transmembrane region" description="Helical" evidence="8">
    <location>
        <begin position="98"/>
        <end position="120"/>
    </location>
</feature>
<dbReference type="InterPro" id="IPR004695">
    <property type="entry name" value="SLAC1/Mae1/Ssu1/TehA"/>
</dbReference>
<evidence type="ECO:0000256" key="5">
    <source>
        <dbReference type="ARBA" id="ARBA00022692"/>
    </source>
</evidence>
<feature type="transmembrane region" description="Helical" evidence="8">
    <location>
        <begin position="312"/>
        <end position="332"/>
    </location>
</feature>
<protein>
    <submittedName>
        <fullName evidence="9">C4-dicarboxylate transporter/malic acid transport protein</fullName>
    </submittedName>
</protein>
<feature type="transmembrane region" description="Helical" evidence="8">
    <location>
        <begin position="338"/>
        <end position="358"/>
    </location>
</feature>
<evidence type="ECO:0000256" key="7">
    <source>
        <dbReference type="ARBA" id="ARBA00023136"/>
    </source>
</evidence>
<evidence type="ECO:0000313" key="10">
    <source>
        <dbReference type="Proteomes" id="UP000003085"/>
    </source>
</evidence>
<feature type="transmembrane region" description="Helical" evidence="8">
    <location>
        <begin position="30"/>
        <end position="55"/>
    </location>
</feature>
<keyword evidence="7 8" id="KW-0472">Membrane</keyword>
<gene>
    <name evidence="9" type="primary">tdt</name>
    <name evidence="9" type="ORF">HMP0015_0418</name>
</gene>
<keyword evidence="6 8" id="KW-1133">Transmembrane helix</keyword>
<reference evidence="10" key="1">
    <citation type="submission" date="2010-03" db="EMBL/GenBank/DDBJ databases">
        <title>Complete sequence of Mobiluncus curtisii ATCC 43063.</title>
        <authorList>
            <person name="Muzny D."/>
            <person name="Qin X."/>
            <person name="Deng J."/>
            <person name="Jiang H."/>
            <person name="Liu Y."/>
            <person name="Qu J."/>
            <person name="Song X.-Z."/>
            <person name="Zhang L."/>
            <person name="Thornton R."/>
            <person name="Coyle M."/>
            <person name="Francisco L."/>
            <person name="Jackson L."/>
            <person name="Javaid M."/>
            <person name="Korchina V."/>
            <person name="Kovar C."/>
            <person name="Mata R."/>
            <person name="Mathew T."/>
            <person name="Ngo R."/>
            <person name="Nguyen L."/>
            <person name="Nguyen N."/>
            <person name="Okwuonu G."/>
            <person name="Ongeri F."/>
            <person name="Pham C."/>
            <person name="Simmons D."/>
            <person name="Wilczek-Boney K."/>
            <person name="Hale W."/>
            <person name="Jakkamsetti A."/>
            <person name="Pham P."/>
            <person name="Ruth R."/>
            <person name="San Lucas F."/>
            <person name="Warren J."/>
            <person name="Zhang J."/>
            <person name="Zhao Z."/>
            <person name="Zhou C."/>
            <person name="Zhu D."/>
            <person name="Lee S."/>
            <person name="Bess C."/>
            <person name="Blankenburg K."/>
            <person name="Forbes L."/>
            <person name="Fu Q."/>
            <person name="Gubbala S."/>
            <person name="Hirani K."/>
            <person name="Jayaseelan J.C."/>
            <person name="Lara F."/>
            <person name="Munidasa M."/>
            <person name="Palculict T."/>
            <person name="Patil S."/>
            <person name="Pu L.-L."/>
            <person name="Saada N."/>
            <person name="Tang L."/>
            <person name="Weissenberger G."/>
            <person name="Zhu Y."/>
            <person name="Hemphill L."/>
            <person name="Shang Y."/>
            <person name="Youmans B."/>
            <person name="Ayvaz T."/>
            <person name="Ross M."/>
            <person name="Santibanez J."/>
            <person name="Aqrawi P."/>
            <person name="Gross S."/>
            <person name="Joshi V."/>
            <person name="Fowler G."/>
            <person name="Nazareth L."/>
            <person name="Reid J."/>
            <person name="Worley K."/>
            <person name="Petrosino J."/>
            <person name="Highlander S."/>
            <person name="Gibbs R."/>
            <person name="Gibbs R."/>
        </authorList>
    </citation>
    <scope>NUCLEOTIDE SEQUENCE [LARGE SCALE GENOMIC DNA]</scope>
    <source>
        <strain evidence="10">ATCC 19194</strain>
    </source>
</reference>